<reference evidence="3 4" key="3">
    <citation type="journal article" date="2015" name="Genome Announc.">
        <title>Draft Genome Sequence of the Archiascomycetous Yeast Saitoella complicata.</title>
        <authorList>
            <person name="Yamauchi K."/>
            <person name="Kondo S."/>
            <person name="Hamamoto M."/>
            <person name="Takahashi Y."/>
            <person name="Ogura Y."/>
            <person name="Hayashi T."/>
            <person name="Nishida H."/>
        </authorList>
    </citation>
    <scope>NUCLEOTIDE SEQUENCE [LARGE SCALE GENOMIC DNA]</scope>
    <source>
        <strain evidence="3 4">NRRL Y-17804</strain>
    </source>
</reference>
<name>A0A0E9NLK0_SAICN</name>
<feature type="compositionally biased region" description="Low complexity" evidence="1">
    <location>
        <begin position="205"/>
        <end position="215"/>
    </location>
</feature>
<sequence>MAPIKGVKRKMGHPAVTASSAAEVALTRDTHNHSMELAPGSTSNMVQAHLTEARKAEIIDVIQSELRDRIGKLRAYYSLLGSTFRLRGQMRLNAIPRSVRMLPLRDYIGVDLETEPKALAEQAAKTIDTGKKENVDPFKASISSSGATKAHVSLQPPSPHMSPPRTHQIPPETSPSKIPRLSPQKHSAPTSNSSTTGPVKKKLATTRAKAAAALSSKRKAAEDDLAENKEEKRSPKKGRRPLRAKKAVMLDSATL</sequence>
<dbReference type="AlphaFoldDB" id="A0A0E9NLK0"/>
<evidence type="ECO:0000313" key="4">
    <source>
        <dbReference type="Proteomes" id="UP000033140"/>
    </source>
</evidence>
<dbReference type="Pfam" id="PF10444">
    <property type="entry name" value="Nbl1_Borealin_N"/>
    <property type="match status" value="1"/>
</dbReference>
<feature type="compositionally biased region" description="Basic and acidic residues" evidence="1">
    <location>
        <begin position="219"/>
        <end position="233"/>
    </location>
</feature>
<gene>
    <name evidence="3" type="ORF">G7K_4845-t1</name>
</gene>
<reference evidence="3 4" key="2">
    <citation type="journal article" date="2014" name="J. Gen. Appl. Microbiol.">
        <title>The early diverging ascomycetous budding yeast Saitoella complicata has three histone deacetylases belonging to the Clr6, Hos2, and Rpd3 lineages.</title>
        <authorList>
            <person name="Nishida H."/>
            <person name="Matsumoto T."/>
            <person name="Kondo S."/>
            <person name="Hamamoto M."/>
            <person name="Yoshikawa H."/>
        </authorList>
    </citation>
    <scope>NUCLEOTIDE SEQUENCE [LARGE SCALE GENOMIC DNA]</scope>
    <source>
        <strain evidence="3 4">NRRL Y-17804</strain>
    </source>
</reference>
<dbReference type="OMA" id="AQCASMQ"/>
<keyword evidence="4" id="KW-1185">Reference proteome</keyword>
<comment type="caution">
    <text evidence="3">The sequence shown here is derived from an EMBL/GenBank/DDBJ whole genome shotgun (WGS) entry which is preliminary data.</text>
</comment>
<proteinExistence type="predicted"/>
<dbReference type="EMBL" id="BACD03000036">
    <property type="protein sequence ID" value="GAO50724.1"/>
    <property type="molecule type" value="Genomic_DNA"/>
</dbReference>
<evidence type="ECO:0000259" key="2">
    <source>
        <dbReference type="Pfam" id="PF10444"/>
    </source>
</evidence>
<feature type="domain" description="Borealin N-terminal" evidence="2">
    <location>
        <begin position="55"/>
        <end position="108"/>
    </location>
</feature>
<evidence type="ECO:0000256" key="1">
    <source>
        <dbReference type="SAM" id="MobiDB-lite"/>
    </source>
</evidence>
<evidence type="ECO:0000313" key="3">
    <source>
        <dbReference type="EMBL" id="GAO50724.1"/>
    </source>
</evidence>
<reference evidence="3 4" key="1">
    <citation type="journal article" date="2011" name="J. Gen. Appl. Microbiol.">
        <title>Draft genome sequencing of the enigmatic yeast Saitoella complicata.</title>
        <authorList>
            <person name="Nishida H."/>
            <person name="Hamamoto M."/>
            <person name="Sugiyama J."/>
        </authorList>
    </citation>
    <scope>NUCLEOTIDE SEQUENCE [LARGE SCALE GENOMIC DNA]</scope>
    <source>
        <strain evidence="3 4">NRRL Y-17804</strain>
    </source>
</reference>
<accession>A0A0E9NLK0</accession>
<protein>
    <recommendedName>
        <fullName evidence="2">Borealin N-terminal domain-containing protein</fullName>
    </recommendedName>
</protein>
<dbReference type="Proteomes" id="UP000033140">
    <property type="component" value="Unassembled WGS sequence"/>
</dbReference>
<feature type="compositionally biased region" description="Basic residues" evidence="1">
    <location>
        <begin position="234"/>
        <end position="246"/>
    </location>
</feature>
<feature type="compositionally biased region" description="Polar residues" evidence="1">
    <location>
        <begin position="184"/>
        <end position="197"/>
    </location>
</feature>
<feature type="region of interest" description="Disordered" evidence="1">
    <location>
        <begin position="130"/>
        <end position="255"/>
    </location>
</feature>
<organism evidence="3 4">
    <name type="scientific">Saitoella complicata (strain BCRC 22490 / CBS 7301 / JCM 7358 / NBRC 10748 / NRRL Y-17804)</name>
    <dbReference type="NCBI Taxonomy" id="698492"/>
    <lineage>
        <taxon>Eukaryota</taxon>
        <taxon>Fungi</taxon>
        <taxon>Dikarya</taxon>
        <taxon>Ascomycota</taxon>
        <taxon>Taphrinomycotina</taxon>
        <taxon>Taphrinomycotina incertae sedis</taxon>
        <taxon>Saitoella</taxon>
    </lineage>
</organism>
<dbReference type="InterPro" id="IPR018851">
    <property type="entry name" value="Borealin_N"/>
</dbReference>